<dbReference type="Pfam" id="PF01255">
    <property type="entry name" value="Prenyltransf"/>
    <property type="match status" value="1"/>
</dbReference>
<name>C5WCK5_9ENTR</name>
<keyword evidence="4" id="KW-1185">Reference proteome</keyword>
<evidence type="ECO:0000313" key="3">
    <source>
        <dbReference type="EMBL" id="BAH83061.1"/>
    </source>
</evidence>
<dbReference type="GO" id="GO:0009252">
    <property type="term" value="P:peptidoglycan biosynthetic process"/>
    <property type="evidence" value="ECO:0007669"/>
    <property type="project" value="UniProtKB-UniRule"/>
</dbReference>
<dbReference type="OrthoDB" id="4191603at2"/>
<feature type="active site" evidence="2">
    <location>
        <position position="24"/>
    </location>
</feature>
<feature type="binding site" evidence="2">
    <location>
        <position position="24"/>
    </location>
    <ligand>
        <name>Mg(2+)</name>
        <dbReference type="ChEBI" id="CHEBI:18420"/>
    </ligand>
</feature>
<dbReference type="NCBIfam" id="TIGR00055">
    <property type="entry name" value="uppS"/>
    <property type="match status" value="1"/>
</dbReference>
<dbReference type="PANTHER" id="PTHR10291:SF0">
    <property type="entry name" value="DEHYDRODOLICHYL DIPHOSPHATE SYNTHASE 2"/>
    <property type="match status" value="1"/>
</dbReference>
<dbReference type="AlphaFoldDB" id="C5WCK5"/>
<comment type="catalytic activity">
    <reaction evidence="2">
        <text>8 isopentenyl diphosphate + (2E,6E)-farnesyl diphosphate = di-trans,octa-cis-undecaprenyl diphosphate + 8 diphosphate</text>
        <dbReference type="Rhea" id="RHEA:27551"/>
        <dbReference type="ChEBI" id="CHEBI:33019"/>
        <dbReference type="ChEBI" id="CHEBI:58405"/>
        <dbReference type="ChEBI" id="CHEBI:128769"/>
        <dbReference type="ChEBI" id="CHEBI:175763"/>
        <dbReference type="EC" id="2.5.1.31"/>
    </reaction>
</comment>
<feature type="binding site" evidence="2">
    <location>
        <begin position="25"/>
        <end position="28"/>
    </location>
    <ligand>
        <name>substrate</name>
    </ligand>
</feature>
<proteinExistence type="inferred from homology"/>
<comment type="caution">
    <text evidence="2">Lacks conserved residue(s) required for the propagation of feature annotation.</text>
</comment>
<keyword evidence="2" id="KW-0961">Cell wall biogenesis/degradation</keyword>
<dbReference type="GO" id="GO:0000287">
    <property type="term" value="F:magnesium ion binding"/>
    <property type="evidence" value="ECO:0007669"/>
    <property type="project" value="UniProtKB-UniRule"/>
</dbReference>
<feature type="binding site" evidence="2">
    <location>
        <begin position="198"/>
        <end position="200"/>
    </location>
    <ligand>
        <name>substrate</name>
    </ligand>
</feature>
<dbReference type="GO" id="GO:0016094">
    <property type="term" value="P:polyprenol biosynthetic process"/>
    <property type="evidence" value="ECO:0007669"/>
    <property type="project" value="TreeGrafter"/>
</dbReference>
<dbReference type="EMBL" id="AP010872">
    <property type="protein sequence ID" value="BAH83061.1"/>
    <property type="molecule type" value="Genomic_DNA"/>
</dbReference>
<dbReference type="Proteomes" id="UP000061704">
    <property type="component" value="Chromosome"/>
</dbReference>
<keyword evidence="2" id="KW-0133">Cell shape</keyword>
<dbReference type="HAMAP" id="MF_01139">
    <property type="entry name" value="ISPT"/>
    <property type="match status" value="1"/>
</dbReference>
<organism evidence="3 4">
    <name type="scientific">Candidatus Ishikawaella capsulata Mpkobe</name>
    <dbReference type="NCBI Taxonomy" id="476281"/>
    <lineage>
        <taxon>Bacteria</taxon>
        <taxon>Pseudomonadati</taxon>
        <taxon>Pseudomonadota</taxon>
        <taxon>Gammaproteobacteria</taxon>
        <taxon>Enterobacterales</taxon>
        <taxon>Enterobacteriaceae</taxon>
        <taxon>Candidatus Ishikawella</taxon>
    </lineage>
</organism>
<gene>
    <name evidence="3" type="primary">ispU</name>
    <name evidence="2" type="synonym">uppS</name>
    <name evidence="3" type="ORF">ICMP_201</name>
</gene>
<dbReference type="Gene3D" id="3.40.1180.10">
    <property type="entry name" value="Decaprenyl diphosphate synthase-like"/>
    <property type="match status" value="1"/>
</dbReference>
<evidence type="ECO:0000313" key="4">
    <source>
        <dbReference type="Proteomes" id="UP000061704"/>
    </source>
</evidence>
<feature type="binding site" evidence="2">
    <location>
        <position position="73"/>
    </location>
    <ligand>
        <name>substrate</name>
    </ligand>
</feature>
<keyword evidence="2" id="KW-0460">Magnesium</keyword>
<comment type="similarity">
    <text evidence="2">Belongs to the UPP synthase family.</text>
</comment>
<evidence type="ECO:0000256" key="1">
    <source>
        <dbReference type="ARBA" id="ARBA00022679"/>
    </source>
</evidence>
<dbReference type="SUPFAM" id="SSF64005">
    <property type="entry name" value="Undecaprenyl diphosphate synthase"/>
    <property type="match status" value="1"/>
</dbReference>
<dbReference type="GO" id="GO:0071555">
    <property type="term" value="P:cell wall organization"/>
    <property type="evidence" value="ECO:0007669"/>
    <property type="project" value="UniProtKB-KW"/>
</dbReference>
<feature type="binding site" evidence="2">
    <location>
        <position position="41"/>
    </location>
    <ligand>
        <name>substrate</name>
    </ligand>
</feature>
<keyword evidence="1 2" id="KW-0808">Transferase</keyword>
<comment type="function">
    <text evidence="2">Catalyzes the sequential condensation of isopentenyl diphosphate (IPP) with (2E,6E)-farnesyl diphosphate (E,E-FPP) to yield (2Z,6Z,10Z,14Z,18Z,22Z,26Z,30Z,34E,38E)-undecaprenyl diphosphate (di-trans,octa-cis-UPP). UPP is the precursor of glycosyl carrier lipid in the biosynthesis of bacterial cell wall polysaccharide components such as peptidoglycan and lipopolysaccharide.</text>
</comment>
<dbReference type="GO" id="GO:0008360">
    <property type="term" value="P:regulation of cell shape"/>
    <property type="evidence" value="ECO:0007669"/>
    <property type="project" value="UniProtKB-KW"/>
</dbReference>
<dbReference type="PANTHER" id="PTHR10291">
    <property type="entry name" value="DEHYDRODOLICHYL DIPHOSPHATE SYNTHASE FAMILY MEMBER"/>
    <property type="match status" value="1"/>
</dbReference>
<feature type="binding site" evidence="2">
    <location>
        <begin position="69"/>
        <end position="71"/>
    </location>
    <ligand>
        <name>substrate</name>
    </ligand>
</feature>
<feature type="binding site" evidence="2">
    <location>
        <position position="192"/>
    </location>
    <ligand>
        <name>substrate</name>
    </ligand>
</feature>
<dbReference type="FunFam" id="3.40.1180.10:FF:000001">
    <property type="entry name" value="(2E,6E)-farnesyl-diphosphate-specific ditrans,polycis-undecaprenyl-diphosphate synthase"/>
    <property type="match status" value="1"/>
</dbReference>
<comment type="cofactor">
    <cofactor evidence="2">
        <name>Mg(2+)</name>
        <dbReference type="ChEBI" id="CHEBI:18420"/>
    </cofactor>
    <text evidence="2">Binds 2 magnesium ions per subunit.</text>
</comment>
<dbReference type="GO" id="GO:0008834">
    <property type="term" value="F:ditrans,polycis-undecaprenyl-diphosphate synthase [(2E,6E)-farnesyl-diphosphate specific] activity"/>
    <property type="evidence" value="ECO:0007669"/>
    <property type="project" value="UniProtKB-UniRule"/>
</dbReference>
<dbReference type="RefSeq" id="WP_041068952.1">
    <property type="nucleotide sequence ID" value="NZ_AP010872.1"/>
</dbReference>
<feature type="binding site" evidence="2">
    <location>
        <position position="75"/>
    </location>
    <ligand>
        <name>substrate</name>
    </ligand>
</feature>
<dbReference type="InterPro" id="IPR036424">
    <property type="entry name" value="UPP_synth-like_sf"/>
</dbReference>
<dbReference type="InterPro" id="IPR001441">
    <property type="entry name" value="UPP_synth-like"/>
</dbReference>
<protein>
    <recommendedName>
        <fullName evidence="2">Ditrans,polycis-undecaprenyl-diphosphate synthase ((2E,6E)-farnesyl-diphosphate specific)</fullName>
        <ecNumber evidence="2">2.5.1.31</ecNumber>
    </recommendedName>
    <alternativeName>
        <fullName evidence="2">Ditrans,polycis-undecaprenylcistransferase</fullName>
    </alternativeName>
    <alternativeName>
        <fullName evidence="2">Undecaprenyl diphosphate synthase</fullName>
        <shortName evidence="2">UDS</shortName>
    </alternativeName>
    <alternativeName>
        <fullName evidence="2">Undecaprenyl pyrophosphate synthase</fullName>
        <shortName evidence="2">UPP synthase</shortName>
    </alternativeName>
</protein>
<dbReference type="KEGG" id="icp:ICMP_201"/>
<keyword evidence="2" id="KW-0573">Peptidoglycan synthesis</keyword>
<dbReference type="InterPro" id="IPR018520">
    <property type="entry name" value="UPP_synth-like_CS"/>
</dbReference>
<dbReference type="EC" id="2.5.1.31" evidence="2"/>
<dbReference type="STRING" id="476281.ICMP_201"/>
<feature type="binding site" evidence="2">
    <location>
        <position position="211"/>
    </location>
    <ligand>
        <name>Mg(2+)</name>
        <dbReference type="ChEBI" id="CHEBI:18420"/>
    </ligand>
</feature>
<sequence length="256" mass="29707">MSCNHDKIAYQKKALLRHVAIIMDGNSRWARKRGQLPIFGHKAGIESVKRAVHFALDHKIECLTLYAFSRENWRRPIQEINSLMQLLELAIEYELKHLHKYNICLRVIGDINFLNKNLQRNILLAENATKNNKGINLNIAINYSGQWDIIEGTKKIAQKVQAGLLFPQQIEEQTLANELCLQDLAPVDLLIRTGGEYRISNFLLWQIAYSEFWFTDVFWPDFNESIFENAINDFYLRERRFGSSGINFTKVGSTTC</sequence>
<dbReference type="PROSITE" id="PS01066">
    <property type="entry name" value="UPP_SYNTHASE"/>
    <property type="match status" value="1"/>
</dbReference>
<keyword evidence="2" id="KW-0479">Metal-binding</keyword>
<dbReference type="HOGENOM" id="CLU_038505_1_1_6"/>
<evidence type="ECO:0000256" key="2">
    <source>
        <dbReference type="HAMAP-Rule" id="MF_01139"/>
    </source>
</evidence>
<dbReference type="CDD" id="cd00475">
    <property type="entry name" value="Cis_IPPS"/>
    <property type="match status" value="1"/>
</dbReference>
<feature type="active site" description="Proton acceptor" evidence="2">
    <location>
        <position position="72"/>
    </location>
</feature>
<comment type="subunit">
    <text evidence="2">Homodimer.</text>
</comment>
<accession>C5WCK5</accession>
<dbReference type="GO" id="GO:0005829">
    <property type="term" value="C:cytosol"/>
    <property type="evidence" value="ECO:0007669"/>
    <property type="project" value="TreeGrafter"/>
</dbReference>
<reference evidence="3 4" key="1">
    <citation type="journal article" date="2011" name="Genome Biol. Evol.">
        <title>Reductive evolution of bacterial genome in insect gut environment.</title>
        <authorList>
            <person name="Nikoh N."/>
            <person name="Hosokawa T."/>
            <person name="Ohshima K."/>
            <person name="Hattori M."/>
            <person name="Fukatsu T."/>
        </authorList>
    </citation>
    <scope>NUCLEOTIDE SEQUENCE [LARGE SCALE GENOMIC DNA]</scope>
    <source>
        <strain evidence="3 4">Mpkobe</strain>
    </source>
</reference>
<feature type="binding site" evidence="2">
    <location>
        <position position="29"/>
    </location>
    <ligand>
        <name>substrate</name>
    </ligand>
</feature>